<sequence length="460" mass="52988">MKLEDTTDPCNTPDINKITDYKSEHLEIINTDQLLQDKVDCAISLNDRELIVTGDKKLKKLVLNNDLTQVSCSYTIDLPEQRPGFAILRKITEDSFLISEPELHQVDILSAHTGEILHTIRIPLRICIDDVQHLNGIIIIVYDVDHVEELEDMVEEEETMHNRSLDFCLYSLHEKRLIDGKVYGTQFDQNPNTELHVIPLGECHFVTLSRHEDETRLSVWELGLVHGKPSGEYTHLNSIDKFLSNEEKAVPIELVESTDNCFLVRLGPSVELHKLIDKQLVLIKHIKGIFDGPMLESWKIIALNKFCVLLVRGQMNLETPTEKVISVSLHNLVNNTSRDIVRFNSIKYGIDDEWNLDFKVLFLKQKSTLIFYPYCNKNKPFVKFNLDTQLIDHAYYQDIRLYARVLAQAYRTNRPNGGLFSTLPKELTNLIICKTRDHTSASDLATLESIAYRFFSRPEL</sequence>
<proteinExistence type="predicted"/>
<protein>
    <submittedName>
        <fullName evidence="1">Uncharacterized protein</fullName>
    </submittedName>
</protein>
<dbReference type="EMBL" id="HBUF01271609">
    <property type="protein sequence ID" value="CAG6685329.1"/>
    <property type="molecule type" value="Transcribed_RNA"/>
</dbReference>
<dbReference type="EMBL" id="HBUF01101658">
    <property type="protein sequence ID" value="CAG6638218.1"/>
    <property type="molecule type" value="Transcribed_RNA"/>
</dbReference>
<dbReference type="EMBL" id="HBUF01443104">
    <property type="protein sequence ID" value="CAG6743091.1"/>
    <property type="molecule type" value="Transcribed_RNA"/>
</dbReference>
<evidence type="ECO:0000313" key="1">
    <source>
        <dbReference type="EMBL" id="CAG6638218.1"/>
    </source>
</evidence>
<dbReference type="EMBL" id="HBUF01623282">
    <property type="protein sequence ID" value="CAG6781503.1"/>
    <property type="molecule type" value="Transcribed_RNA"/>
</dbReference>
<dbReference type="EMBL" id="HBUF01443105">
    <property type="protein sequence ID" value="CAG6743092.1"/>
    <property type="molecule type" value="Transcribed_RNA"/>
</dbReference>
<name>A0A8D8VWF6_9HEMI</name>
<dbReference type="AlphaFoldDB" id="A0A8D8VWF6"/>
<accession>A0A8D8VWF6</accession>
<organism evidence="1">
    <name type="scientific">Cacopsylla melanoneura</name>
    <dbReference type="NCBI Taxonomy" id="428564"/>
    <lineage>
        <taxon>Eukaryota</taxon>
        <taxon>Metazoa</taxon>
        <taxon>Ecdysozoa</taxon>
        <taxon>Arthropoda</taxon>
        <taxon>Hexapoda</taxon>
        <taxon>Insecta</taxon>
        <taxon>Pterygota</taxon>
        <taxon>Neoptera</taxon>
        <taxon>Paraneoptera</taxon>
        <taxon>Hemiptera</taxon>
        <taxon>Sternorrhyncha</taxon>
        <taxon>Psylloidea</taxon>
        <taxon>Psyllidae</taxon>
        <taxon>Psyllinae</taxon>
        <taxon>Cacopsylla</taxon>
    </lineage>
</organism>
<reference evidence="1" key="1">
    <citation type="submission" date="2021-05" db="EMBL/GenBank/DDBJ databases">
        <authorList>
            <person name="Alioto T."/>
            <person name="Alioto T."/>
            <person name="Gomez Garrido J."/>
        </authorList>
    </citation>
    <scope>NUCLEOTIDE SEQUENCE</scope>
</reference>